<reference evidence="2 3" key="1">
    <citation type="submission" date="2014-04" db="EMBL/GenBank/DDBJ databases">
        <authorList>
            <consortium name="DOE Joint Genome Institute"/>
            <person name="Kuo A."/>
            <person name="Martino E."/>
            <person name="Perotto S."/>
            <person name="Kohler A."/>
            <person name="Nagy L.G."/>
            <person name="Floudas D."/>
            <person name="Copeland A."/>
            <person name="Barry K.W."/>
            <person name="Cichocki N."/>
            <person name="Veneault-Fourrey C."/>
            <person name="LaButti K."/>
            <person name="Lindquist E.A."/>
            <person name="Lipzen A."/>
            <person name="Lundell T."/>
            <person name="Morin E."/>
            <person name="Murat C."/>
            <person name="Sun H."/>
            <person name="Tunlid A."/>
            <person name="Henrissat B."/>
            <person name="Grigoriev I.V."/>
            <person name="Hibbett D.S."/>
            <person name="Martin F."/>
            <person name="Nordberg H.P."/>
            <person name="Cantor M.N."/>
            <person name="Hua S.X."/>
        </authorList>
    </citation>
    <scope>NUCLEOTIDE SEQUENCE [LARGE SCALE GENOMIC DNA]</scope>
    <source>
        <strain evidence="2 3">Zn</strain>
    </source>
</reference>
<name>A0A0C3HBH8_OIDMZ</name>
<reference evidence="3" key="2">
    <citation type="submission" date="2015-01" db="EMBL/GenBank/DDBJ databases">
        <title>Evolutionary Origins and Diversification of the Mycorrhizal Mutualists.</title>
        <authorList>
            <consortium name="DOE Joint Genome Institute"/>
            <consortium name="Mycorrhizal Genomics Consortium"/>
            <person name="Kohler A."/>
            <person name="Kuo A."/>
            <person name="Nagy L.G."/>
            <person name="Floudas D."/>
            <person name="Copeland A."/>
            <person name="Barry K.W."/>
            <person name="Cichocki N."/>
            <person name="Veneault-Fourrey C."/>
            <person name="LaButti K."/>
            <person name="Lindquist E.A."/>
            <person name="Lipzen A."/>
            <person name="Lundell T."/>
            <person name="Morin E."/>
            <person name="Murat C."/>
            <person name="Riley R."/>
            <person name="Ohm R."/>
            <person name="Sun H."/>
            <person name="Tunlid A."/>
            <person name="Henrissat B."/>
            <person name="Grigoriev I.V."/>
            <person name="Hibbett D.S."/>
            <person name="Martin F."/>
        </authorList>
    </citation>
    <scope>NUCLEOTIDE SEQUENCE [LARGE SCALE GENOMIC DNA]</scope>
    <source>
        <strain evidence="3">Zn</strain>
    </source>
</reference>
<keyword evidence="3" id="KW-1185">Reference proteome</keyword>
<organism evidence="2 3">
    <name type="scientific">Oidiodendron maius (strain Zn)</name>
    <dbReference type="NCBI Taxonomy" id="913774"/>
    <lineage>
        <taxon>Eukaryota</taxon>
        <taxon>Fungi</taxon>
        <taxon>Dikarya</taxon>
        <taxon>Ascomycota</taxon>
        <taxon>Pezizomycotina</taxon>
        <taxon>Leotiomycetes</taxon>
        <taxon>Leotiomycetes incertae sedis</taxon>
        <taxon>Myxotrichaceae</taxon>
        <taxon>Oidiodendron</taxon>
    </lineage>
</organism>
<gene>
    <name evidence="2" type="ORF">OIDMADRAFT_55593</name>
</gene>
<dbReference type="Proteomes" id="UP000054321">
    <property type="component" value="Unassembled WGS sequence"/>
</dbReference>
<evidence type="ECO:0000256" key="1">
    <source>
        <dbReference type="SAM" id="MobiDB-lite"/>
    </source>
</evidence>
<sequence length="78" mass="8856">MSTRLNASGARTDDRMIKKETCTAMLDRYLESSPSITEKLALYPPNGSKTSIAGSKMEKKKEIRKTLDSWQESWEKAE</sequence>
<accession>A0A0C3HBH8</accession>
<dbReference type="AlphaFoldDB" id="A0A0C3HBH8"/>
<evidence type="ECO:0000313" key="3">
    <source>
        <dbReference type="Proteomes" id="UP000054321"/>
    </source>
</evidence>
<proteinExistence type="predicted"/>
<dbReference type="HOGENOM" id="CLU_2622650_0_0_1"/>
<protein>
    <submittedName>
        <fullName evidence="2">Uncharacterized protein</fullName>
    </submittedName>
</protein>
<dbReference type="OrthoDB" id="3465533at2759"/>
<feature type="region of interest" description="Disordered" evidence="1">
    <location>
        <begin position="40"/>
        <end position="60"/>
    </location>
</feature>
<dbReference type="EMBL" id="KN832878">
    <property type="protein sequence ID" value="KIM99681.1"/>
    <property type="molecule type" value="Genomic_DNA"/>
</dbReference>
<evidence type="ECO:0000313" key="2">
    <source>
        <dbReference type="EMBL" id="KIM99681.1"/>
    </source>
</evidence>
<dbReference type="InParanoid" id="A0A0C3HBH8"/>